<organism evidence="1">
    <name type="scientific">marine sediment metagenome</name>
    <dbReference type="NCBI Taxonomy" id="412755"/>
    <lineage>
        <taxon>unclassified sequences</taxon>
        <taxon>metagenomes</taxon>
        <taxon>ecological metagenomes</taxon>
    </lineage>
</organism>
<protein>
    <submittedName>
        <fullName evidence="1">Uncharacterized protein</fullName>
    </submittedName>
</protein>
<dbReference type="AlphaFoldDB" id="A0A0F9T184"/>
<reference evidence="1" key="1">
    <citation type="journal article" date="2015" name="Nature">
        <title>Complex archaea that bridge the gap between prokaryotes and eukaryotes.</title>
        <authorList>
            <person name="Spang A."/>
            <person name="Saw J.H."/>
            <person name="Jorgensen S.L."/>
            <person name="Zaremba-Niedzwiedzka K."/>
            <person name="Martijn J."/>
            <person name="Lind A.E."/>
            <person name="van Eijk R."/>
            <person name="Schleper C."/>
            <person name="Guy L."/>
            <person name="Ettema T.J."/>
        </authorList>
    </citation>
    <scope>NUCLEOTIDE SEQUENCE</scope>
</reference>
<comment type="caution">
    <text evidence="1">The sequence shown here is derived from an EMBL/GenBank/DDBJ whole genome shotgun (WGS) entry which is preliminary data.</text>
</comment>
<proteinExistence type="predicted"/>
<name>A0A0F9T184_9ZZZZ</name>
<evidence type="ECO:0000313" key="1">
    <source>
        <dbReference type="EMBL" id="KKN75020.1"/>
    </source>
</evidence>
<sequence length="115" mass="13214">MGNIAFQPDPGRLGLYVPLGQTKESPSLVIPFYKMERSELDEIVRVALAEQGITEESEVQAIIDEAETQYEERRKIEEARVELRRLMELKKQGKKLMSVGNKKWREVYYPSGGRG</sequence>
<dbReference type="EMBL" id="LAZR01000317">
    <property type="protein sequence ID" value="KKN75020.1"/>
    <property type="molecule type" value="Genomic_DNA"/>
</dbReference>
<gene>
    <name evidence="1" type="ORF">LCGC14_0385220</name>
</gene>
<accession>A0A0F9T184</accession>